<keyword evidence="8" id="KW-1185">Reference proteome</keyword>
<dbReference type="RefSeq" id="XP_002733666.1">
    <property type="nucleotide sequence ID" value="XM_002733620.2"/>
</dbReference>
<keyword evidence="4 7" id="KW-1133">Transmembrane helix</keyword>
<dbReference type="PANTHER" id="PTHR14948:SF25">
    <property type="entry name" value="DUF4190 DOMAIN-CONTAINING PROTEIN"/>
    <property type="match status" value="1"/>
</dbReference>
<evidence type="ECO:0000256" key="7">
    <source>
        <dbReference type="SAM" id="Phobius"/>
    </source>
</evidence>
<evidence type="ECO:0000256" key="2">
    <source>
        <dbReference type="ARBA" id="ARBA00006843"/>
    </source>
</evidence>
<comment type="similarity">
    <text evidence="2">Belongs to the CD225/Dispanin family.</text>
</comment>
<feature type="transmembrane region" description="Helical" evidence="7">
    <location>
        <begin position="132"/>
        <end position="159"/>
    </location>
</feature>
<evidence type="ECO:0000256" key="4">
    <source>
        <dbReference type="ARBA" id="ARBA00022989"/>
    </source>
</evidence>
<dbReference type="InterPro" id="IPR007593">
    <property type="entry name" value="CD225/Dispanin_fam"/>
</dbReference>
<reference evidence="9" key="1">
    <citation type="submission" date="2025-08" db="UniProtKB">
        <authorList>
            <consortium name="RefSeq"/>
        </authorList>
    </citation>
    <scope>IDENTIFICATION</scope>
    <source>
        <tissue evidence="9">Testes</tissue>
    </source>
</reference>
<name>A0ABM0GN76_SACKO</name>
<evidence type="ECO:0000256" key="5">
    <source>
        <dbReference type="ARBA" id="ARBA00023136"/>
    </source>
</evidence>
<feature type="region of interest" description="Disordered" evidence="6">
    <location>
        <begin position="1"/>
        <end position="26"/>
    </location>
</feature>
<evidence type="ECO:0000313" key="9">
    <source>
        <dbReference type="RefSeq" id="XP_002733666.1"/>
    </source>
</evidence>
<protein>
    <submittedName>
        <fullName evidence="9">Uncharacterized protein LOC100373959</fullName>
    </submittedName>
</protein>
<gene>
    <name evidence="9" type="primary">LOC100373959</name>
</gene>
<evidence type="ECO:0000256" key="6">
    <source>
        <dbReference type="SAM" id="MobiDB-lite"/>
    </source>
</evidence>
<comment type="subcellular location">
    <subcellularLocation>
        <location evidence="1">Membrane</location>
    </subcellularLocation>
</comment>
<dbReference type="PANTHER" id="PTHR14948">
    <property type="entry name" value="NG5"/>
    <property type="match status" value="1"/>
</dbReference>
<evidence type="ECO:0000256" key="1">
    <source>
        <dbReference type="ARBA" id="ARBA00004370"/>
    </source>
</evidence>
<evidence type="ECO:0000313" key="8">
    <source>
        <dbReference type="Proteomes" id="UP000694865"/>
    </source>
</evidence>
<accession>A0ABM0GN76</accession>
<proteinExistence type="inferred from homology"/>
<keyword evidence="5 7" id="KW-0472">Membrane</keyword>
<dbReference type="GeneID" id="100373959"/>
<dbReference type="InterPro" id="IPR051423">
    <property type="entry name" value="CD225/Dispanin"/>
</dbReference>
<sequence length="203" mass="22050">MASTNEAYIEAPDEQVTGAMDPSTGTVVPTEAAACAAPVVEPTGPPPAYDPGNYTYDIQKFTNSNPEKPPLPDDSPYPQQPVAVHIDPTQQYAMYVPGAYDNTDSTMPAYPHNMTMIRESEQTTKPTSGRDIGALIFSIFACLCFFWPVGIAAIVYSAMALSYRGKQGYDNRADQYVKYSLILSSLAIFIGSILLVVFVIVED</sequence>
<organism evidence="8 9">
    <name type="scientific">Saccoglossus kowalevskii</name>
    <name type="common">Acorn worm</name>
    <dbReference type="NCBI Taxonomy" id="10224"/>
    <lineage>
        <taxon>Eukaryota</taxon>
        <taxon>Metazoa</taxon>
        <taxon>Hemichordata</taxon>
        <taxon>Enteropneusta</taxon>
        <taxon>Harrimaniidae</taxon>
        <taxon>Saccoglossus</taxon>
    </lineage>
</organism>
<feature type="transmembrane region" description="Helical" evidence="7">
    <location>
        <begin position="179"/>
        <end position="201"/>
    </location>
</feature>
<keyword evidence="3 7" id="KW-0812">Transmembrane</keyword>
<dbReference type="Pfam" id="PF04505">
    <property type="entry name" value="CD225"/>
    <property type="match status" value="1"/>
</dbReference>
<dbReference type="Proteomes" id="UP000694865">
    <property type="component" value="Unplaced"/>
</dbReference>
<evidence type="ECO:0000256" key="3">
    <source>
        <dbReference type="ARBA" id="ARBA00022692"/>
    </source>
</evidence>